<dbReference type="OrthoDB" id="77420at2"/>
<reference evidence="2 3" key="2">
    <citation type="journal article" date="2012" name="Stand. Genomic Sci.">
        <title>Complete genome sequence of the orange-red pigmented, radioresistant Deinococcus proteolyticus type strain (MRP(T)).</title>
        <authorList>
            <person name="Copeland A."/>
            <person name="Zeytun A."/>
            <person name="Yassawong M."/>
            <person name="Nolan M."/>
            <person name="Lucas S."/>
            <person name="Hammon N."/>
            <person name="Deshpande S."/>
            <person name="Cheng J.F."/>
            <person name="Han C."/>
            <person name="Tapia R."/>
            <person name="Goodwin L.A."/>
            <person name="Pitluck S."/>
            <person name="Mavromatis K."/>
            <person name="Liolios K."/>
            <person name="Pagani I."/>
            <person name="Ivanova N."/>
            <person name="Mikhailova N."/>
            <person name="Pati A."/>
            <person name="Chen A."/>
            <person name="Palaniappan K."/>
            <person name="Land M."/>
            <person name="Hauser L."/>
            <person name="Jeffries C.D."/>
            <person name="Brambilla E.M."/>
            <person name="Rohde M."/>
            <person name="Sikorski J."/>
            <person name="Pukall R."/>
            <person name="Goker M."/>
            <person name="Detter J.C."/>
            <person name="Woyke T."/>
            <person name="Bristow J."/>
            <person name="Eisen J.A."/>
            <person name="Markowitz V."/>
            <person name="Hugenholtz P."/>
            <person name="Kyrpides N.C."/>
            <person name="Klenk H.P."/>
            <person name="Lapidus A."/>
        </authorList>
    </citation>
    <scope>NUCLEOTIDE SEQUENCE [LARGE SCALE GENOMIC DNA]</scope>
    <source>
        <strain evidence="3">ATCC 35074 / DSM 20540 / JCM 6276 / NBRC 101906 / NCIMB 13154 / VKM Ac-1939 / CCM 2703 / MRP</strain>
    </source>
</reference>
<reference evidence="3" key="1">
    <citation type="submission" date="2011-02" db="EMBL/GenBank/DDBJ databases">
        <title>The complete sequence of chromosome of Deinococcus proteolyticus DSM 20540.</title>
        <authorList>
            <consortium name="US DOE Joint Genome Institute (JGI-PGF)"/>
            <person name="Lucas S."/>
            <person name="Copeland A."/>
            <person name="Lapidus A."/>
            <person name="Bruce D."/>
            <person name="Goodwin L."/>
            <person name="Pitluck S."/>
            <person name="Kyrpides N."/>
            <person name="Mavromatis K."/>
            <person name="Pagani I."/>
            <person name="Ivanova N."/>
            <person name="Ovchinnikova G."/>
            <person name="Zeytun A."/>
            <person name="Detter J.C."/>
            <person name="Han C."/>
            <person name="Land M."/>
            <person name="Hauser L."/>
            <person name="Markowitz V."/>
            <person name="Cheng J.-F."/>
            <person name="Hugenholtz P."/>
            <person name="Woyke T."/>
            <person name="Wu D."/>
            <person name="Pukall R."/>
            <person name="Steenblock K."/>
            <person name="Brambilla E."/>
            <person name="Klenk H.-P."/>
            <person name="Eisen J.A."/>
        </authorList>
    </citation>
    <scope>NUCLEOTIDE SEQUENCE [LARGE SCALE GENOMIC DNA]</scope>
    <source>
        <strain evidence="3">ATCC 35074 / DSM 20540 / JCM 6276 / NBRC 101906 / NCIMB 13154 / VKM Ac-1939 / CCM 2703 / MRP</strain>
    </source>
</reference>
<keyword evidence="3" id="KW-1185">Reference proteome</keyword>
<accession>F0RKV8</accession>
<sequence>MTRKLFAALSLSLLAVSCGHIPAAPKAAAPAAPAPQEQVTVLGEGLTSRRIQLPAARPLPLAPQALSPLGLQRAASSPTRWTGPIPAYPSYHVGGRAAVGPQGELTVPDTTTGGYEQSSDFELRKYAATGELLAQQRYTVPRPEASFDPYREVYEGTWIAATEDAPDQDIYALNAYGDSSDMLNPKAPLDTEIRLLDSALQPRTTNVDGPYHPALFLTRKTEMRAGERGVVVSTPHEWNYHGSYDAPVNTRIYELSYHAWDNVEVDHVNTLLPPRQYADHYTGSQMDTAPDGSIYVATFTSYKPACLEACPSVAGITKLRGGQVEWQVFWDSAQPVSLRDVAAHEKGVGLLVAAGPLPEEADAEPQADTSLLLTFSADGTPLQNVELPLGSLSSGDSYLKPFEQLQLKGDGRFVVGSGNVVAAGNMTSGITRTQRLSPSVFELYISELVSRGEYLYVQGGAEPGTLEQVTPPLSLPALGNDRYADIRFVLPYDFDLNPRW</sequence>
<evidence type="ECO:0008006" key="4">
    <source>
        <dbReference type="Google" id="ProtNLM"/>
    </source>
</evidence>
<feature type="signal peptide" evidence="1">
    <location>
        <begin position="1"/>
        <end position="23"/>
    </location>
</feature>
<proteinExistence type="predicted"/>
<dbReference type="EMBL" id="CP002536">
    <property type="protein sequence ID" value="ADY26820.1"/>
    <property type="molecule type" value="Genomic_DNA"/>
</dbReference>
<name>F0RKV8_DEIPM</name>
<dbReference type="RefSeq" id="WP_013615428.1">
    <property type="nucleotide sequence ID" value="NC_015161.1"/>
</dbReference>
<feature type="chain" id="PRO_5003255375" description="Lipoprotein" evidence="1">
    <location>
        <begin position="24"/>
        <end position="500"/>
    </location>
</feature>
<organism evidence="2 3">
    <name type="scientific">Deinococcus proteolyticus (strain ATCC 35074 / DSM 20540 / JCM 6276 / NBRC 101906 / NCIMB 13154 / VKM Ac-1939 / CCM 2703 / MRP)</name>
    <dbReference type="NCBI Taxonomy" id="693977"/>
    <lineage>
        <taxon>Bacteria</taxon>
        <taxon>Thermotogati</taxon>
        <taxon>Deinococcota</taxon>
        <taxon>Deinococci</taxon>
        <taxon>Deinococcales</taxon>
        <taxon>Deinococcaceae</taxon>
        <taxon>Deinococcus</taxon>
    </lineage>
</organism>
<gene>
    <name evidence="2" type="ordered locus">Deipr_1686</name>
</gene>
<dbReference type="PROSITE" id="PS51257">
    <property type="entry name" value="PROKAR_LIPOPROTEIN"/>
    <property type="match status" value="1"/>
</dbReference>
<evidence type="ECO:0000313" key="2">
    <source>
        <dbReference type="EMBL" id="ADY26820.1"/>
    </source>
</evidence>
<evidence type="ECO:0000256" key="1">
    <source>
        <dbReference type="SAM" id="SignalP"/>
    </source>
</evidence>
<dbReference type="AlphaFoldDB" id="F0RKV8"/>
<evidence type="ECO:0000313" key="3">
    <source>
        <dbReference type="Proteomes" id="UP000007718"/>
    </source>
</evidence>
<dbReference type="Proteomes" id="UP000007718">
    <property type="component" value="Chromosome"/>
</dbReference>
<dbReference type="KEGG" id="dpt:Deipr_1686"/>
<dbReference type="HOGENOM" id="CLU_552890_0_0_0"/>
<keyword evidence="1" id="KW-0732">Signal</keyword>
<protein>
    <recommendedName>
        <fullName evidence="4">Lipoprotein</fullName>
    </recommendedName>
</protein>